<keyword evidence="3" id="KW-0547">Nucleotide-binding</keyword>
<dbReference type="InterPro" id="IPR047090">
    <property type="entry name" value="AspRS_core"/>
</dbReference>
<dbReference type="PANTHER" id="PTHR22594">
    <property type="entry name" value="ASPARTYL/LYSYL-TRNA SYNTHETASE"/>
    <property type="match status" value="1"/>
</dbReference>
<dbReference type="InterPro" id="IPR047089">
    <property type="entry name" value="Asp-tRNA-ligase_1_N"/>
</dbReference>
<dbReference type="GO" id="GO:0004815">
    <property type="term" value="F:aspartate-tRNA ligase activity"/>
    <property type="evidence" value="ECO:0007669"/>
    <property type="project" value="TreeGrafter"/>
</dbReference>
<feature type="domain" description="Aminoacyl-transfer RNA synthetases class-II family profile" evidence="8">
    <location>
        <begin position="582"/>
        <end position="997"/>
    </location>
</feature>
<protein>
    <recommendedName>
        <fullName evidence="8">Aminoacyl-transfer RNA synthetases class-II family profile domain-containing protein</fullName>
    </recommendedName>
</protein>
<dbReference type="Pfam" id="PF00152">
    <property type="entry name" value="tRNA-synt_2"/>
    <property type="match status" value="1"/>
</dbReference>
<dbReference type="SUPFAM" id="SSF55681">
    <property type="entry name" value="Class II aaRS and biotin synthetases"/>
    <property type="match status" value="1"/>
</dbReference>
<keyword evidence="6" id="KW-0030">Aminoacyl-tRNA synthetase</keyword>
<proteinExistence type="inferred from homology"/>
<dbReference type="InterPro" id="IPR045864">
    <property type="entry name" value="aa-tRNA-synth_II/BPL/LPL"/>
</dbReference>
<dbReference type="Gene3D" id="2.40.50.140">
    <property type="entry name" value="Nucleic acid-binding proteins"/>
    <property type="match status" value="3"/>
</dbReference>
<dbReference type="GO" id="GO:0006422">
    <property type="term" value="P:aspartyl-tRNA aminoacylation"/>
    <property type="evidence" value="ECO:0007669"/>
    <property type="project" value="TreeGrafter"/>
</dbReference>
<keyword evidence="10" id="KW-1185">Reference proteome</keyword>
<dbReference type="VEuPathDB" id="VectorBase:GPPI003418"/>
<evidence type="ECO:0000313" key="10">
    <source>
        <dbReference type="Proteomes" id="UP000092460"/>
    </source>
</evidence>
<dbReference type="GO" id="GO:0005739">
    <property type="term" value="C:mitochondrion"/>
    <property type="evidence" value="ECO:0007669"/>
    <property type="project" value="TreeGrafter"/>
</dbReference>
<dbReference type="CDD" id="cd00777">
    <property type="entry name" value="AspRS_core"/>
    <property type="match status" value="1"/>
</dbReference>
<dbReference type="SUPFAM" id="SSF50249">
    <property type="entry name" value="Nucleic acid-binding proteins"/>
    <property type="match status" value="3"/>
</dbReference>
<reference evidence="9" key="2">
    <citation type="submission" date="2020-05" db="UniProtKB">
        <authorList>
            <consortium name="EnsemblMetazoa"/>
        </authorList>
    </citation>
    <scope>IDENTIFICATION</scope>
    <source>
        <strain evidence="9">IAEA</strain>
    </source>
</reference>
<accession>A0A1B0AP04</accession>
<evidence type="ECO:0000313" key="9">
    <source>
        <dbReference type="EnsemblMetazoa" id="GPPI003418-PA"/>
    </source>
</evidence>
<keyword evidence="5" id="KW-0648">Protein biosynthesis</keyword>
<dbReference type="InterPro" id="IPR012340">
    <property type="entry name" value="NA-bd_OB-fold"/>
</dbReference>
<feature type="region of interest" description="Disordered" evidence="7">
    <location>
        <begin position="1030"/>
        <end position="1058"/>
    </location>
</feature>
<dbReference type="AlphaFoldDB" id="A0A1B0AP04"/>
<evidence type="ECO:0000256" key="5">
    <source>
        <dbReference type="ARBA" id="ARBA00022917"/>
    </source>
</evidence>
<evidence type="ECO:0000256" key="1">
    <source>
        <dbReference type="ARBA" id="ARBA00006303"/>
    </source>
</evidence>
<name>A0A1B0AP04_9MUSC</name>
<evidence type="ECO:0000256" key="6">
    <source>
        <dbReference type="ARBA" id="ARBA00023146"/>
    </source>
</evidence>
<evidence type="ECO:0000256" key="7">
    <source>
        <dbReference type="SAM" id="MobiDB-lite"/>
    </source>
</evidence>
<dbReference type="HAMAP" id="MF_00044">
    <property type="entry name" value="Asp_tRNA_synth_type1"/>
    <property type="match status" value="1"/>
</dbReference>
<evidence type="ECO:0000256" key="4">
    <source>
        <dbReference type="ARBA" id="ARBA00022840"/>
    </source>
</evidence>
<dbReference type="FunFam" id="2.40.50.140:FF:000341">
    <property type="entry name" value="aspartate--tRNA ligase, mitochondrial isoform X2"/>
    <property type="match status" value="1"/>
</dbReference>
<feature type="region of interest" description="Disordered" evidence="7">
    <location>
        <begin position="410"/>
        <end position="431"/>
    </location>
</feature>
<reference evidence="10" key="1">
    <citation type="submission" date="2015-01" db="EMBL/GenBank/DDBJ databases">
        <authorList>
            <person name="Aksoy S."/>
            <person name="Warren W."/>
            <person name="Wilson R.K."/>
        </authorList>
    </citation>
    <scope>NUCLEOTIDE SEQUENCE [LARGE SCALE GENOMIC DNA]</scope>
    <source>
        <strain evidence="10">IAEA</strain>
    </source>
</reference>
<keyword evidence="4" id="KW-0067">ATP-binding</keyword>
<dbReference type="CDD" id="cd04317">
    <property type="entry name" value="EcAspRS_like_N"/>
    <property type="match status" value="1"/>
</dbReference>
<evidence type="ECO:0000256" key="3">
    <source>
        <dbReference type="ARBA" id="ARBA00022741"/>
    </source>
</evidence>
<dbReference type="Pfam" id="PF01336">
    <property type="entry name" value="tRNA_anti-codon"/>
    <property type="match status" value="2"/>
</dbReference>
<keyword evidence="2" id="KW-0436">Ligase</keyword>
<dbReference type="PANTHER" id="PTHR22594:SF5">
    <property type="entry name" value="ASPARTATE--TRNA LIGASE, MITOCHONDRIAL"/>
    <property type="match status" value="1"/>
</dbReference>
<dbReference type="InterPro" id="IPR004524">
    <property type="entry name" value="Asp-tRNA-ligase_1"/>
</dbReference>
<dbReference type="InterPro" id="IPR006195">
    <property type="entry name" value="aa-tRNA-synth_II"/>
</dbReference>
<dbReference type="InterPro" id="IPR004115">
    <property type="entry name" value="GAD-like_sf"/>
</dbReference>
<dbReference type="GO" id="GO:0005524">
    <property type="term" value="F:ATP binding"/>
    <property type="evidence" value="ECO:0007669"/>
    <property type="project" value="UniProtKB-KW"/>
</dbReference>
<dbReference type="STRING" id="67801.A0A1B0AP04"/>
<dbReference type="EMBL" id="JXJN01001096">
    <property type="status" value="NOT_ANNOTATED_CDS"/>
    <property type="molecule type" value="Genomic_DNA"/>
</dbReference>
<dbReference type="Gene3D" id="3.30.930.10">
    <property type="entry name" value="Bira Bifunctional Protein, Domain 2"/>
    <property type="match status" value="1"/>
</dbReference>
<comment type="similarity">
    <text evidence="1">Belongs to the class-II aminoacyl-tRNA synthetase family. Type 1 subfamily.</text>
</comment>
<dbReference type="GO" id="GO:0003676">
    <property type="term" value="F:nucleic acid binding"/>
    <property type="evidence" value="ECO:0007669"/>
    <property type="project" value="InterPro"/>
</dbReference>
<dbReference type="EnsemblMetazoa" id="GPPI003418-RA">
    <property type="protein sequence ID" value="GPPI003418-PA"/>
    <property type="gene ID" value="GPPI003418"/>
</dbReference>
<dbReference type="PROSITE" id="PS50862">
    <property type="entry name" value="AA_TRNA_LIGASE_II"/>
    <property type="match status" value="1"/>
</dbReference>
<dbReference type="InterPro" id="IPR002312">
    <property type="entry name" value="Asp/Asn-tRNA-synth_IIb"/>
</dbReference>
<dbReference type="Proteomes" id="UP000092460">
    <property type="component" value="Unassembled WGS sequence"/>
</dbReference>
<dbReference type="PRINTS" id="PR01042">
    <property type="entry name" value="TRNASYNTHASP"/>
</dbReference>
<evidence type="ECO:0000259" key="8">
    <source>
        <dbReference type="PROSITE" id="PS50862"/>
    </source>
</evidence>
<dbReference type="Gene3D" id="3.30.1360.30">
    <property type="entry name" value="GAD-like domain"/>
    <property type="match status" value="1"/>
</dbReference>
<dbReference type="InterPro" id="IPR004365">
    <property type="entry name" value="NA-bd_OB_tRNA"/>
</dbReference>
<dbReference type="NCBIfam" id="TIGR00459">
    <property type="entry name" value="aspS_bact"/>
    <property type="match status" value="1"/>
</dbReference>
<dbReference type="NCBIfam" id="NF001750">
    <property type="entry name" value="PRK00476.1"/>
    <property type="match status" value="1"/>
</dbReference>
<dbReference type="InterPro" id="IPR004364">
    <property type="entry name" value="Aa-tRNA-synt_II"/>
</dbReference>
<organism evidence="9 10">
    <name type="scientific">Glossina palpalis gambiensis</name>
    <dbReference type="NCBI Taxonomy" id="67801"/>
    <lineage>
        <taxon>Eukaryota</taxon>
        <taxon>Metazoa</taxon>
        <taxon>Ecdysozoa</taxon>
        <taxon>Arthropoda</taxon>
        <taxon>Hexapoda</taxon>
        <taxon>Insecta</taxon>
        <taxon>Pterygota</taxon>
        <taxon>Neoptera</taxon>
        <taxon>Endopterygota</taxon>
        <taxon>Diptera</taxon>
        <taxon>Brachycera</taxon>
        <taxon>Muscomorpha</taxon>
        <taxon>Hippoboscoidea</taxon>
        <taxon>Glossinidae</taxon>
        <taxon>Glossina</taxon>
    </lineage>
</organism>
<sequence>MLIISKQRVKYLKQLTNLRSILPVCSETVEQTTITTAYIRHHTTVIEDFVLIANTRLKFGNHMMGGRHNLRGGNGGGRWSGGGGYGDGGYGRGGYDNYQGGYNNFGGNGMNPFNMPNNFNQNGLMQLMSAMASGFNMNPPPPPPARMSCGELRAHHAGMIVELTGRLIKKRVNRFVELRDRNGGAAQMVVLEDKYPRIARRIQNMPEYTLLTIVGQVMKRPSHSCNQTMPTGDIEVEVQEILNIDFSAGNKRPGDKRSYSTMAQQNYTGITSTEYKMAKSENILKYFENRDITCNDLRRKDIGKDVTLVGWIPSAKNTKFMQLKDGYGQTQIVVEDQVMQETCASAPDHTVLLITGKVLGRPRANINMKYETGEVEVMVETVKILNPEDPYDGPIKAKDKVQKLSIDDLDEEDGEASEKNGEAMEDSDTSTHKVVKVADLNKFADRSHNCGELASDNIGEKVSICGWLEFQRMGKFLVLRDGYGQTQVLLTDKVKGLESYPDGLSLETIVKVEGTVIPRPAATINPKMKTGHIEVEAEKVEVLNAAKKNLPFEVRKFNRAGERLRLTHRYIDLRFADMQHNLRMRSQVIMRMREYLINYLGFVEVETPTLFCRTPGGAQEFVVPTRKPGHFYSLVQSPQQFKQMLMAGAIDRYFQVARCYRDEATRPDRQPEFTQLDIELSFTNREGIMQLVEEVLRYSWPKEYSKIQTPFRRITYEEALEKYGTDKPDIRFGLTLCNVTDIIEKNQTFMEKYTDMASYALVVRGNEGFWNSTARKHYESLSKEFPGTLFVRKFMQYKDVLERLTNLLTTEVAQELIAKFDLEENDLLFLGIGEKGETQKLLGKIRVDYHNFLLEHNKARKNYDNKFVWIIDFPMFERNPETGSFESVHHPFTAPHSDDMDAFINSKAEDLAKIRSQAYDLILNGQEVGGGSMRIHDRDMQQFVLEQILKLPNDNLTHLLNALESGCPPHGGIALGLDRLMAIMCRTASIRDVIAFPKSLNGRDPLSNAPVPISDDEKALYHVSVVENENEEATAHAQEDDDPDAARAPPSPLAMDEDTQDIKAEPTEPMAIDEPAQASTQASAPPPPPAAAVAAATAAAAAAAPAATTTAAAAAAAVPAEETKDIGIPIIKAKRIVKKK</sequence>
<dbReference type="SUPFAM" id="SSF55261">
    <property type="entry name" value="GAD domain-like"/>
    <property type="match status" value="1"/>
</dbReference>
<evidence type="ECO:0000256" key="2">
    <source>
        <dbReference type="ARBA" id="ARBA00022598"/>
    </source>
</evidence>